<accession>M7T351</accession>
<dbReference type="OrthoDB" id="415532at2759"/>
<feature type="domain" description="DUF4246" evidence="2">
    <location>
        <begin position="90"/>
        <end position="547"/>
    </location>
</feature>
<dbReference type="PANTHER" id="PTHR33119">
    <property type="entry name" value="IFI3P"/>
    <property type="match status" value="1"/>
</dbReference>
<dbReference type="Proteomes" id="UP000012174">
    <property type="component" value="Unassembled WGS sequence"/>
</dbReference>
<evidence type="ECO:0000256" key="1">
    <source>
        <dbReference type="SAM" id="MobiDB-lite"/>
    </source>
</evidence>
<feature type="domain" description="DUF4246" evidence="3">
    <location>
        <begin position="20"/>
        <end position="79"/>
    </location>
</feature>
<proteinExistence type="predicted"/>
<evidence type="ECO:0000313" key="5">
    <source>
        <dbReference type="Proteomes" id="UP000012174"/>
    </source>
</evidence>
<dbReference type="AlphaFoldDB" id="M7T351"/>
<evidence type="ECO:0000259" key="3">
    <source>
        <dbReference type="Pfam" id="PF21666"/>
    </source>
</evidence>
<dbReference type="eggNOG" id="ENOG502QQIE">
    <property type="taxonomic scope" value="Eukaryota"/>
</dbReference>
<dbReference type="PANTHER" id="PTHR33119:SF1">
    <property type="entry name" value="FE2OG DIOXYGENASE DOMAIN-CONTAINING PROTEIN"/>
    <property type="match status" value="1"/>
</dbReference>
<evidence type="ECO:0000259" key="2">
    <source>
        <dbReference type="Pfam" id="PF14033"/>
    </source>
</evidence>
<sequence>MTDLPSRPSKKAGSSAERMLPGFGLPLKDMPERLTKNAPTDGVTVYERNMLDFMSQITDKPNWDDKVFDESIVQKWRQEATTQFANFTYAMFDYCVKELREKAQKFKETGMVAVIDTEAAVVKSDTAVPTELRDTLRAAAFRLEDVPDNLKDWHPNTGEQVLDLLHPSLFPLVYGETKVLPTGTVPFANCAEFTGKGERTEPVVFSDKTTSILKRKANQWEDTEREYMAAWDGFQWLPSDVHFKEDGSAKITSYVNNLHPVHHADLYPVLEKMVDRAIPLWNESISWFQDRIRIKIGSTGRDDWTRPEGAKSPAWERPEDWKIPEDWDEAWGEYDRMYDPDYEDEYREWFDSVKILTIPEPGDYVPFSETTTRQGAHWIDLREKFQESGLQVIFKLANIHLKPDDPEYDGGTWHVEGALNEHICATALYYYDEENITDSRLSFRQSIGSWDLLMMAEQSEYASCEAYYGVKDQEGGLIQVLGSVATREGRLLTFPNVLQHQVSPFKLADPTRPGHRKILAMFLVDPHIRVLSTANVPPQRRDWWAEEVRRSVPQLAALPAELFTQIIEEVEEPWGMDKAEKIREKLMNTRGNINEEINDDMEEATVSFCEH</sequence>
<name>M7T351_EUTLA</name>
<reference evidence="5" key="1">
    <citation type="journal article" date="2013" name="Genome Announc.">
        <title>Draft genome sequence of the grapevine dieback fungus Eutypa lata UCR-EL1.</title>
        <authorList>
            <person name="Blanco-Ulate B."/>
            <person name="Rolshausen P.E."/>
            <person name="Cantu D."/>
        </authorList>
    </citation>
    <scope>NUCLEOTIDE SEQUENCE [LARGE SCALE GENOMIC DNA]</scope>
    <source>
        <strain evidence="5">UCR-EL1</strain>
    </source>
</reference>
<keyword evidence="5" id="KW-1185">Reference proteome</keyword>
<dbReference type="InterPro" id="IPR049192">
    <property type="entry name" value="DUF4246_C"/>
</dbReference>
<organism evidence="4 5">
    <name type="scientific">Eutypa lata (strain UCR-EL1)</name>
    <name type="common">Grapevine dieback disease fungus</name>
    <name type="synonym">Eutypa armeniacae</name>
    <dbReference type="NCBI Taxonomy" id="1287681"/>
    <lineage>
        <taxon>Eukaryota</taxon>
        <taxon>Fungi</taxon>
        <taxon>Dikarya</taxon>
        <taxon>Ascomycota</taxon>
        <taxon>Pezizomycotina</taxon>
        <taxon>Sordariomycetes</taxon>
        <taxon>Xylariomycetidae</taxon>
        <taxon>Xylariales</taxon>
        <taxon>Diatrypaceae</taxon>
        <taxon>Eutypa</taxon>
    </lineage>
</organism>
<protein>
    <submittedName>
        <fullName evidence="4">Putative duf1665 domain containing protein</fullName>
    </submittedName>
</protein>
<evidence type="ECO:0000313" key="4">
    <source>
        <dbReference type="EMBL" id="EMR70997.1"/>
    </source>
</evidence>
<feature type="region of interest" description="Disordered" evidence="1">
    <location>
        <begin position="1"/>
        <end position="22"/>
    </location>
</feature>
<dbReference type="InterPro" id="IPR049207">
    <property type="entry name" value="DUF4246_N"/>
</dbReference>
<dbReference type="Pfam" id="PF14033">
    <property type="entry name" value="DUF4246"/>
    <property type="match status" value="1"/>
</dbReference>
<gene>
    <name evidence="4" type="ORF">UCREL1_1966</name>
</gene>
<dbReference type="HOGENOM" id="CLU_012066_2_0_1"/>
<dbReference type="Pfam" id="PF21666">
    <property type="entry name" value="DUF4246_N"/>
    <property type="match status" value="1"/>
</dbReference>
<dbReference type="OMA" id="WHIEGAM"/>
<dbReference type="EMBL" id="KB705728">
    <property type="protein sequence ID" value="EMR70997.1"/>
    <property type="molecule type" value="Genomic_DNA"/>
</dbReference>
<dbReference type="InterPro" id="IPR025340">
    <property type="entry name" value="DUF4246"/>
</dbReference>
<dbReference type="KEGG" id="ela:UCREL1_1966"/>